<dbReference type="PROSITE" id="PS50222">
    <property type="entry name" value="EF_HAND_2"/>
    <property type="match status" value="1"/>
</dbReference>
<dbReference type="GO" id="GO:0005509">
    <property type="term" value="F:calcium ion binding"/>
    <property type="evidence" value="ECO:0007669"/>
    <property type="project" value="InterPro"/>
</dbReference>
<feature type="compositionally biased region" description="Low complexity" evidence="1">
    <location>
        <begin position="164"/>
        <end position="185"/>
    </location>
</feature>
<accession>A0A0L0SKM7</accession>
<organism evidence="4 5">
    <name type="scientific">Allomyces macrogynus (strain ATCC 38327)</name>
    <name type="common">Allomyces javanicus var. macrogynus</name>
    <dbReference type="NCBI Taxonomy" id="578462"/>
    <lineage>
        <taxon>Eukaryota</taxon>
        <taxon>Fungi</taxon>
        <taxon>Fungi incertae sedis</taxon>
        <taxon>Blastocladiomycota</taxon>
        <taxon>Blastocladiomycetes</taxon>
        <taxon>Blastocladiales</taxon>
        <taxon>Blastocladiaceae</taxon>
        <taxon>Allomyces</taxon>
    </lineage>
</organism>
<feature type="region of interest" description="Disordered" evidence="1">
    <location>
        <begin position="162"/>
        <end position="205"/>
    </location>
</feature>
<dbReference type="OrthoDB" id="5570486at2759"/>
<dbReference type="Proteomes" id="UP000054350">
    <property type="component" value="Unassembled WGS sequence"/>
</dbReference>
<dbReference type="SUPFAM" id="SSF47923">
    <property type="entry name" value="Ypt/Rab-GAP domain of gyp1p"/>
    <property type="match status" value="2"/>
</dbReference>
<dbReference type="PANTHER" id="PTHR47219">
    <property type="entry name" value="RAB GTPASE-ACTIVATING PROTEIN 1-LIKE"/>
    <property type="match status" value="1"/>
</dbReference>
<dbReference type="GO" id="GO:0031267">
    <property type="term" value="F:small GTPase binding"/>
    <property type="evidence" value="ECO:0007669"/>
    <property type="project" value="TreeGrafter"/>
</dbReference>
<feature type="domain" description="Rab-GAP TBC" evidence="2">
    <location>
        <begin position="805"/>
        <end position="1053"/>
    </location>
</feature>
<gene>
    <name evidence="4" type="ORF">AMAG_08233</name>
</gene>
<dbReference type="Gene3D" id="1.10.238.10">
    <property type="entry name" value="EF-hand"/>
    <property type="match status" value="1"/>
</dbReference>
<dbReference type="EMBL" id="GG745341">
    <property type="protein sequence ID" value="KNE63067.1"/>
    <property type="molecule type" value="Genomic_DNA"/>
</dbReference>
<protein>
    <recommendedName>
        <fullName evidence="6">Rab-GAP TBC domain-containing protein</fullName>
    </recommendedName>
</protein>
<dbReference type="VEuPathDB" id="FungiDB:AMAG_08233"/>
<dbReference type="InterPro" id="IPR000195">
    <property type="entry name" value="Rab-GAP-TBC_dom"/>
</dbReference>
<dbReference type="InterPro" id="IPR011992">
    <property type="entry name" value="EF-hand-dom_pair"/>
</dbReference>
<evidence type="ECO:0000256" key="1">
    <source>
        <dbReference type="SAM" id="MobiDB-lite"/>
    </source>
</evidence>
<reference evidence="4 5" key="1">
    <citation type="submission" date="2009-11" db="EMBL/GenBank/DDBJ databases">
        <title>Annotation of Allomyces macrogynus ATCC 38327.</title>
        <authorList>
            <consortium name="The Broad Institute Genome Sequencing Platform"/>
            <person name="Russ C."/>
            <person name="Cuomo C."/>
            <person name="Burger G."/>
            <person name="Gray M.W."/>
            <person name="Holland P.W.H."/>
            <person name="King N."/>
            <person name="Lang F.B.F."/>
            <person name="Roger A.J."/>
            <person name="Ruiz-Trillo I."/>
            <person name="Young S.K."/>
            <person name="Zeng Q."/>
            <person name="Gargeya S."/>
            <person name="Fitzgerald M."/>
            <person name="Haas B."/>
            <person name="Abouelleil A."/>
            <person name="Alvarado L."/>
            <person name="Arachchi H.M."/>
            <person name="Berlin A."/>
            <person name="Chapman S.B."/>
            <person name="Gearin G."/>
            <person name="Goldberg J."/>
            <person name="Griggs A."/>
            <person name="Gujja S."/>
            <person name="Hansen M."/>
            <person name="Heiman D."/>
            <person name="Howarth C."/>
            <person name="Larimer J."/>
            <person name="Lui A."/>
            <person name="MacDonald P.J.P."/>
            <person name="McCowen C."/>
            <person name="Montmayeur A."/>
            <person name="Murphy C."/>
            <person name="Neiman D."/>
            <person name="Pearson M."/>
            <person name="Priest M."/>
            <person name="Roberts A."/>
            <person name="Saif S."/>
            <person name="Shea T."/>
            <person name="Sisk P."/>
            <person name="Stolte C."/>
            <person name="Sykes S."/>
            <person name="Wortman J."/>
            <person name="Nusbaum C."/>
            <person name="Birren B."/>
        </authorList>
    </citation>
    <scope>NUCLEOTIDE SEQUENCE [LARGE SCALE GENOMIC DNA]</scope>
    <source>
        <strain evidence="4 5">ATCC 38327</strain>
    </source>
</reference>
<evidence type="ECO:0000259" key="3">
    <source>
        <dbReference type="PROSITE" id="PS50222"/>
    </source>
</evidence>
<feature type="compositionally biased region" description="Low complexity" evidence="1">
    <location>
        <begin position="1387"/>
        <end position="1402"/>
    </location>
</feature>
<evidence type="ECO:0000313" key="4">
    <source>
        <dbReference type="EMBL" id="KNE63067.1"/>
    </source>
</evidence>
<evidence type="ECO:0000259" key="2">
    <source>
        <dbReference type="PROSITE" id="PS50086"/>
    </source>
</evidence>
<dbReference type="InterPro" id="IPR002048">
    <property type="entry name" value="EF_hand_dom"/>
</dbReference>
<dbReference type="SMART" id="SM00164">
    <property type="entry name" value="TBC"/>
    <property type="match status" value="1"/>
</dbReference>
<dbReference type="Gene3D" id="1.10.472.80">
    <property type="entry name" value="Ypt/Rab-GAP domain of gyp1p, domain 3"/>
    <property type="match status" value="1"/>
</dbReference>
<dbReference type="GO" id="GO:0005096">
    <property type="term" value="F:GTPase activator activity"/>
    <property type="evidence" value="ECO:0007669"/>
    <property type="project" value="TreeGrafter"/>
</dbReference>
<feature type="region of interest" description="Disordered" evidence="1">
    <location>
        <begin position="1387"/>
        <end position="1420"/>
    </location>
</feature>
<dbReference type="InterPro" id="IPR050302">
    <property type="entry name" value="Rab_GAP_TBC_domain"/>
</dbReference>
<dbReference type="InterPro" id="IPR035969">
    <property type="entry name" value="Rab-GAP_TBC_sf"/>
</dbReference>
<dbReference type="Pfam" id="PF00566">
    <property type="entry name" value="RabGAP-TBC"/>
    <property type="match status" value="1"/>
</dbReference>
<keyword evidence="5" id="KW-1185">Reference proteome</keyword>
<evidence type="ECO:0008006" key="6">
    <source>
        <dbReference type="Google" id="ProtNLM"/>
    </source>
</evidence>
<proteinExistence type="predicted"/>
<dbReference type="STRING" id="578462.A0A0L0SKM7"/>
<dbReference type="PROSITE" id="PS50086">
    <property type="entry name" value="TBC_RABGAP"/>
    <property type="match status" value="1"/>
</dbReference>
<evidence type="ECO:0000313" key="5">
    <source>
        <dbReference type="Proteomes" id="UP000054350"/>
    </source>
</evidence>
<dbReference type="SUPFAM" id="SSF47473">
    <property type="entry name" value="EF-hand"/>
    <property type="match status" value="1"/>
</dbReference>
<feature type="region of interest" description="Disordered" evidence="1">
    <location>
        <begin position="304"/>
        <end position="345"/>
    </location>
</feature>
<feature type="domain" description="EF-hand" evidence="3">
    <location>
        <begin position="1251"/>
        <end position="1286"/>
    </location>
</feature>
<sequence length="1456" mass="156904">MQRIFRGPRFDPQCRRATQAAMKGQRACCGTDTHSPPPSTALPGNVFDAHHGIDDGGADNSLQSPRHADWPHALLSVTRTTACTLVNMPFLAPTLPQAASPVAWVDLASSPYFVLQVRADAKHLLHANAAAAVPIAPAPAVPIVAPVVGWLASWWTDNTPALDPAAAAPPSSTPPSTSSSRPPSASRERGSSMGPTLGPAKGPTLHTIMRSLDHTPAAHRAALLADAVEAAPFRILVKLRALRQRLAIAMADDRDAILADWLHVELELFPRARAWDPHSTDHAGMELFDRRLLVLVESVTDEAELASNGAEGEERAAGAPESGSKPSSVHHLRDRTMTARANGPRPDVVARIDTLDLPTPVLDTYTTTLDLDGQLLPGVLALTVHQAVFLEADPGGTLHAGRPVRVCHFVDTLAAPQVAAGTGDLDLDFRDLTAQIPVHWRLSQLPEAVIRAILVLCMHALKNVATFTERRVTDRQARKLVSADLGGTSMARSTSSFLSGAASVESFLSGPQNAAGSRTSFVGSTTAMPLLSADEHVLTVPQYDSVEALLAEHQRRKWTTTFRMPMPSTWREFRVYLWSGDSTTAASPTDPIRPALSNVPNLPAAGWLLVTDEYLLFDQDEFVMFPKQLVLPWAEVVAIKRQTVPSVTGLLAHVANLVVLGQSSALSQVVLRTRAGASFNLTVQQGLDTVYEVILQRLRQVAMPLMLPLTPTTVAETADKDEIVATPLNQLVEFAELDKDVETVMERQWAGLYRDLGTSVGLPNDAALLARIIGGISGPPPVPDAANDASPTDAKLVDTPRVLLGIPDRYRAAFWPLLSRCCFNPIDSDSPTLLPPPPSPLYRRDSHVRHWSTTSDRHSPRSSFDSLSSSIEFRVPPSAATQARTGIDPAESYRALVALGPHPAFADEIEKDVGRTMPEHPAFESSGPGIPALRRVLNAFAHRNALGYAQGLNMLAAHFLLAAPEHTAYALLCHVVEVIMPDHFTRTLVGSVVDQRVFERLVAEHVPRVDARFRALGVGWAALTISWFVAVFLSAIPSVRCTLVVLDLFLLDKERLVFLLALAVVKELEETLVSASDELVVMTELRRFFERFEPTWTGSDAGQLGGLALLQKLVAVAYTEFGASVQRDLIAGLREMCRFEVTLQMEADFKKAQLRSIEGLAGFSPVEFGRLYATFRHLALTRTQATTGLGADCFARLLATMLNWPHPQPPHPRLAASLGTLVFDAAAALHGVSRLDFPTAARAVHDISKGSASARMRALFVVHDADQDGWVHADEVEMLLYNLVWVLGGRESEWDALGAAIAKDRVENGADHVPSAVEFGSGNENEESDLADAVGRVSVDARLVAPAAAADVRRSEDGRDHGDVAGDESRVVAALVQFCKTIGDPAPRSLSARSPSLGSGSLHSMTPTQAPAPVASDTDSVDAAPRTLLPGVALSYNAYVMAITSNPILVEALRLY</sequence>
<reference evidence="5" key="2">
    <citation type="submission" date="2009-11" db="EMBL/GenBank/DDBJ databases">
        <title>The Genome Sequence of Allomyces macrogynus strain ATCC 38327.</title>
        <authorList>
            <consortium name="The Broad Institute Genome Sequencing Platform"/>
            <person name="Russ C."/>
            <person name="Cuomo C."/>
            <person name="Shea T."/>
            <person name="Young S.K."/>
            <person name="Zeng Q."/>
            <person name="Koehrsen M."/>
            <person name="Haas B."/>
            <person name="Borodovsky M."/>
            <person name="Guigo R."/>
            <person name="Alvarado L."/>
            <person name="Berlin A."/>
            <person name="Borenstein D."/>
            <person name="Chen Z."/>
            <person name="Engels R."/>
            <person name="Freedman E."/>
            <person name="Gellesch M."/>
            <person name="Goldberg J."/>
            <person name="Griggs A."/>
            <person name="Gujja S."/>
            <person name="Heiman D."/>
            <person name="Hepburn T."/>
            <person name="Howarth C."/>
            <person name="Jen D."/>
            <person name="Larson L."/>
            <person name="Lewis B."/>
            <person name="Mehta T."/>
            <person name="Park D."/>
            <person name="Pearson M."/>
            <person name="Roberts A."/>
            <person name="Saif S."/>
            <person name="Shenoy N."/>
            <person name="Sisk P."/>
            <person name="Stolte C."/>
            <person name="Sykes S."/>
            <person name="Walk T."/>
            <person name="White J."/>
            <person name="Yandava C."/>
            <person name="Burger G."/>
            <person name="Gray M.W."/>
            <person name="Holland P.W.H."/>
            <person name="King N."/>
            <person name="Lang F.B.F."/>
            <person name="Roger A.J."/>
            <person name="Ruiz-Trillo I."/>
            <person name="Lander E."/>
            <person name="Nusbaum C."/>
        </authorList>
    </citation>
    <scope>NUCLEOTIDE SEQUENCE [LARGE SCALE GENOMIC DNA]</scope>
    <source>
        <strain evidence="5">ATCC 38327</strain>
    </source>
</reference>
<name>A0A0L0SKM7_ALLM3</name>
<dbReference type="PANTHER" id="PTHR47219:SF9">
    <property type="entry name" value="GTPASE ACTIVATING PROTEIN AND CENTROSOME-ASSOCIATED, ISOFORM B"/>
    <property type="match status" value="1"/>
</dbReference>
<dbReference type="eggNOG" id="KOG4347">
    <property type="taxonomic scope" value="Eukaryota"/>
</dbReference>
<dbReference type="Gene3D" id="1.10.8.270">
    <property type="entry name" value="putative rabgap domain of human tbc1 domain family member 14 like domains"/>
    <property type="match status" value="1"/>
</dbReference>